<proteinExistence type="predicted"/>
<evidence type="ECO:0000259" key="1">
    <source>
        <dbReference type="Pfam" id="PF01814"/>
    </source>
</evidence>
<dbReference type="Proteomes" id="UP000045285">
    <property type="component" value="Unassembled WGS sequence"/>
</dbReference>
<dbReference type="Pfam" id="PF01814">
    <property type="entry name" value="Hemerythrin"/>
    <property type="match status" value="1"/>
</dbReference>
<protein>
    <recommendedName>
        <fullName evidence="1">Hemerythrin-like domain-containing protein</fullName>
    </recommendedName>
</protein>
<dbReference type="AlphaFoldDB" id="A0A090ED41"/>
<evidence type="ECO:0000313" key="2">
    <source>
        <dbReference type="EMBL" id="CDX28073.1"/>
    </source>
</evidence>
<keyword evidence="3" id="KW-1185">Reference proteome</keyword>
<sequence>MTGVKPEEPLHSPADMRRAHVQKLALCHMLEGIADDLPSRVDRLQCLAVAADLLPLLRECHRFEEEVVFPAFVQQTGEEDTVARLKLEHMEDESAAADLGEALLAYGHGRLIENPEAFGYMLRAFFESMRRHIAFEREHVLPEIVRAHGSGSGRTS</sequence>
<dbReference type="EMBL" id="CCMZ01000075">
    <property type="protein sequence ID" value="CDX28073.1"/>
    <property type="molecule type" value="Genomic_DNA"/>
</dbReference>
<dbReference type="Gene3D" id="1.20.120.520">
    <property type="entry name" value="nmb1532 protein domain like"/>
    <property type="match status" value="1"/>
</dbReference>
<evidence type="ECO:0000313" key="3">
    <source>
        <dbReference type="Proteomes" id="UP000045285"/>
    </source>
</evidence>
<accession>A0A090ED41</accession>
<name>A0A090ED41_MESPL</name>
<reference evidence="3" key="1">
    <citation type="submission" date="2014-08" db="EMBL/GenBank/DDBJ databases">
        <authorList>
            <person name="Moulin L."/>
        </authorList>
    </citation>
    <scope>NUCLEOTIDE SEQUENCE [LARGE SCALE GENOMIC DNA]</scope>
</reference>
<gene>
    <name evidence="2" type="ORF">MPL3356_80009</name>
</gene>
<dbReference type="STRING" id="69974.MPLDJ20_60645"/>
<feature type="domain" description="Hemerythrin-like" evidence="1">
    <location>
        <begin position="15"/>
        <end position="143"/>
    </location>
</feature>
<organism evidence="2 3">
    <name type="scientific">Mesorhizobium plurifarium</name>
    <dbReference type="NCBI Taxonomy" id="69974"/>
    <lineage>
        <taxon>Bacteria</taxon>
        <taxon>Pseudomonadati</taxon>
        <taxon>Pseudomonadota</taxon>
        <taxon>Alphaproteobacteria</taxon>
        <taxon>Hyphomicrobiales</taxon>
        <taxon>Phyllobacteriaceae</taxon>
        <taxon>Mesorhizobium</taxon>
    </lineage>
</organism>
<dbReference type="InterPro" id="IPR012312">
    <property type="entry name" value="Hemerythrin-like"/>
</dbReference>